<keyword evidence="2" id="KW-1185">Reference proteome</keyword>
<reference evidence="1" key="1">
    <citation type="journal article" date="2020" name="Stud. Mycol.">
        <title>101 Dothideomycetes genomes: a test case for predicting lifestyles and emergence of pathogens.</title>
        <authorList>
            <person name="Haridas S."/>
            <person name="Albert R."/>
            <person name="Binder M."/>
            <person name="Bloem J."/>
            <person name="Labutti K."/>
            <person name="Salamov A."/>
            <person name="Andreopoulos B."/>
            <person name="Baker S."/>
            <person name="Barry K."/>
            <person name="Bills G."/>
            <person name="Bluhm B."/>
            <person name="Cannon C."/>
            <person name="Castanera R."/>
            <person name="Culley D."/>
            <person name="Daum C."/>
            <person name="Ezra D."/>
            <person name="Gonzalez J."/>
            <person name="Henrissat B."/>
            <person name="Kuo A."/>
            <person name="Liang C."/>
            <person name="Lipzen A."/>
            <person name="Lutzoni F."/>
            <person name="Magnuson J."/>
            <person name="Mondo S."/>
            <person name="Nolan M."/>
            <person name="Ohm R."/>
            <person name="Pangilinan J."/>
            <person name="Park H.-J."/>
            <person name="Ramirez L."/>
            <person name="Alfaro M."/>
            <person name="Sun H."/>
            <person name="Tritt A."/>
            <person name="Yoshinaga Y."/>
            <person name="Zwiers L.-H."/>
            <person name="Turgeon B."/>
            <person name="Goodwin S."/>
            <person name="Spatafora J."/>
            <person name="Crous P."/>
            <person name="Grigoriev I."/>
        </authorList>
    </citation>
    <scope>NUCLEOTIDE SEQUENCE</scope>
    <source>
        <strain evidence="1">CBS 123094</strain>
    </source>
</reference>
<gene>
    <name evidence="1" type="ORF">P154DRAFT_578697</name>
</gene>
<protein>
    <submittedName>
        <fullName evidence="1">Uncharacterized protein</fullName>
    </submittedName>
</protein>
<sequence length="167" mass="18608">MNNLTSSEVPHLKAEDIEKATGASSYSNTKYALVVFDVSWDGSRSLRANNFLKASDNRRKGFVEDLPPIEAKIIKIIMVESGGTLCSLDCFRDERIFGQGTIRNPFEISPKVEAFCYDIWSLKSLWNPDGTAVASHPDVSHLFAIGHSIHEAFIDRQEVGLATQYAR</sequence>
<accession>A0A6A5W8X1</accession>
<dbReference type="Proteomes" id="UP000799779">
    <property type="component" value="Unassembled WGS sequence"/>
</dbReference>
<proteinExistence type="predicted"/>
<name>A0A6A5W8X1_9PLEO</name>
<evidence type="ECO:0000313" key="2">
    <source>
        <dbReference type="Proteomes" id="UP000799779"/>
    </source>
</evidence>
<evidence type="ECO:0000313" key="1">
    <source>
        <dbReference type="EMBL" id="KAF1997588.1"/>
    </source>
</evidence>
<dbReference type="AlphaFoldDB" id="A0A6A5W8X1"/>
<dbReference type="EMBL" id="ML977611">
    <property type="protein sequence ID" value="KAF1997588.1"/>
    <property type="molecule type" value="Genomic_DNA"/>
</dbReference>
<organism evidence="1 2">
    <name type="scientific">Amniculicola lignicola CBS 123094</name>
    <dbReference type="NCBI Taxonomy" id="1392246"/>
    <lineage>
        <taxon>Eukaryota</taxon>
        <taxon>Fungi</taxon>
        <taxon>Dikarya</taxon>
        <taxon>Ascomycota</taxon>
        <taxon>Pezizomycotina</taxon>
        <taxon>Dothideomycetes</taxon>
        <taxon>Pleosporomycetidae</taxon>
        <taxon>Pleosporales</taxon>
        <taxon>Amniculicolaceae</taxon>
        <taxon>Amniculicola</taxon>
    </lineage>
</organism>